<sequence>MRHFIRPVAVALGVGCLAMSFAAGSSTNVYAQAKQAAPAAADDASEPAIKQIPLTEKQIQGVLAAHTEIDAVTAKLADKPDAEPDAKTMAQLDAIAKKNGLASYDEYILVLDNISLVLSEFDPTTKKHIGAEGVIKQQIATVQADKNMSAEDKKATLADLNEALKSPAPPIQNKGNIELVAKYYDKLNAAMSEEAE</sequence>
<gene>
    <name evidence="2" type="ORF">OO17_26245</name>
</gene>
<keyword evidence="1" id="KW-0732">Signal</keyword>
<dbReference type="AlphaFoldDB" id="A0A0D7E230"/>
<dbReference type="OrthoDB" id="7997461at2"/>
<proteinExistence type="predicted"/>
<evidence type="ECO:0000313" key="3">
    <source>
        <dbReference type="Proteomes" id="UP000032515"/>
    </source>
</evidence>
<evidence type="ECO:0000256" key="1">
    <source>
        <dbReference type="SAM" id="SignalP"/>
    </source>
</evidence>
<evidence type="ECO:0000313" key="2">
    <source>
        <dbReference type="EMBL" id="KIZ34878.1"/>
    </source>
</evidence>
<protein>
    <submittedName>
        <fullName evidence="2">Uncharacterized protein</fullName>
    </submittedName>
</protein>
<dbReference type="EMBL" id="JXXE01000648">
    <property type="protein sequence ID" value="KIZ34878.1"/>
    <property type="molecule type" value="Genomic_DNA"/>
</dbReference>
<dbReference type="PATRIC" id="fig|1076.23.peg.1736"/>
<dbReference type="Proteomes" id="UP000032515">
    <property type="component" value="Unassembled WGS sequence"/>
</dbReference>
<reference evidence="2 3" key="1">
    <citation type="submission" date="2014-11" db="EMBL/GenBank/DDBJ databases">
        <title>Genomics and ecophysiology of heterotrophic nitrogen fixing bacteria isolated from estuarine surface water.</title>
        <authorList>
            <person name="Bentzon-Tilia M."/>
            <person name="Severin I."/>
            <person name="Hansen L.H."/>
            <person name="Riemann L."/>
        </authorList>
    </citation>
    <scope>NUCLEOTIDE SEQUENCE [LARGE SCALE GENOMIC DNA]</scope>
    <source>
        <strain evidence="2 3">BAL398</strain>
    </source>
</reference>
<name>A0A0D7E230_RHOPL</name>
<accession>A0A0D7E230</accession>
<feature type="chain" id="PRO_5002319057" evidence="1">
    <location>
        <begin position="32"/>
        <end position="196"/>
    </location>
</feature>
<comment type="caution">
    <text evidence="2">The sequence shown here is derived from an EMBL/GenBank/DDBJ whole genome shotgun (WGS) entry which is preliminary data.</text>
</comment>
<feature type="signal peptide" evidence="1">
    <location>
        <begin position="1"/>
        <end position="31"/>
    </location>
</feature>
<organism evidence="2 3">
    <name type="scientific">Rhodopseudomonas palustris</name>
    <dbReference type="NCBI Taxonomy" id="1076"/>
    <lineage>
        <taxon>Bacteria</taxon>
        <taxon>Pseudomonadati</taxon>
        <taxon>Pseudomonadota</taxon>
        <taxon>Alphaproteobacteria</taxon>
        <taxon>Hyphomicrobiales</taxon>
        <taxon>Nitrobacteraceae</taxon>
        <taxon>Rhodopseudomonas</taxon>
    </lineage>
</organism>
<dbReference type="RefSeq" id="WP_044417450.1">
    <property type="nucleotide sequence ID" value="NZ_JXXE01000648.1"/>
</dbReference>